<name>A0A640KRD0_LEITA</name>
<keyword evidence="3" id="KW-1185">Reference proteome</keyword>
<feature type="region of interest" description="Disordered" evidence="1">
    <location>
        <begin position="17"/>
        <end position="50"/>
    </location>
</feature>
<dbReference type="EMBL" id="BLBS01000054">
    <property type="protein sequence ID" value="GET92186.1"/>
    <property type="molecule type" value="Genomic_DNA"/>
</dbReference>
<dbReference type="VEuPathDB" id="TriTrypDB:LtaPh_3410700"/>
<feature type="region of interest" description="Disordered" evidence="1">
    <location>
        <begin position="442"/>
        <end position="468"/>
    </location>
</feature>
<evidence type="ECO:0000313" key="2">
    <source>
        <dbReference type="EMBL" id="GET92186.1"/>
    </source>
</evidence>
<dbReference type="OrthoDB" id="273404at2759"/>
<dbReference type="AlphaFoldDB" id="A0A640KRD0"/>
<sequence>MNDYAAWRSRVMHVTCRSSPQHDAHSSTSAGTATLPAPHPLQIPVPSASEPPCVPASPAAAAPPLVASLPIGGSGVMASLDSLGSGAGSPEEAVPRLQEVLRDICATERRQEKTWLNVQPCVLNAVKLLAATTQMYAVRVRKLEDALQQLQQYTAVLVQDREVKEERYRLDAVTHREEADELWKRLLRLEAQQESSSLQLDQRTSEAVKAGCKAALDARVAPLQQELQDLRHRLKLLAPSRPHSSRYNRHMRSSSIASKSSTMTVRDENYAVGEGMVASQDRHGSSASFSSTASSLSLTSSTTSSLGQQGPRPRKGRVPTSSTRALTPRALASPTAASSPSAQKMMREVQRLRRQWKQFLQSVPDALAEGRDSCSGGLRHLDTSRSPSCRRSRLTSKGCSRDFGRPSDVSKACWDAMKSTHGNQLKPFRALVHHLSSSSPTDAVLPRCSSGPTPAPTSPGDAESSSALPASGRRVRWYWLGDAHSHFSTAIRSAGKDLAAANLSRKQPQPQPQPVLSGVSPALPWTECHAFDGRTDCWYSLGTWATHRRHLREVERVADEGTSRSSCDVRLGWMKWTSSLVSWPDTSTMLVERAGIYMVRVCLVRHCASASLCSGAGRAESASRDCVSGGTLTLWVNGVAVAGIREMVTHTLLYTHPGASPAEASESWWAMRRSSRSTCISAGNYRSTSDGVAHSPASAPPGGSPSRRRFHADIADATQRKRPCCEPAQLHTNTLTACLFLPAGATLQVRCRGLHNTKTIHEAFCELEYVV</sequence>
<evidence type="ECO:0000313" key="3">
    <source>
        <dbReference type="Proteomes" id="UP000419144"/>
    </source>
</evidence>
<protein>
    <submittedName>
        <fullName evidence="2">Uncharacterized protein</fullName>
    </submittedName>
</protein>
<feature type="region of interest" description="Disordered" evidence="1">
    <location>
        <begin position="278"/>
        <end position="349"/>
    </location>
</feature>
<feature type="compositionally biased region" description="Basic residues" evidence="1">
    <location>
        <begin position="243"/>
        <end position="252"/>
    </location>
</feature>
<feature type="region of interest" description="Disordered" evidence="1">
    <location>
        <begin position="238"/>
        <end position="265"/>
    </location>
</feature>
<comment type="caution">
    <text evidence="2">The sequence shown here is derived from an EMBL/GenBank/DDBJ whole genome shotgun (WGS) entry which is preliminary data.</text>
</comment>
<feature type="region of interest" description="Disordered" evidence="1">
    <location>
        <begin position="369"/>
        <end position="401"/>
    </location>
</feature>
<proteinExistence type="predicted"/>
<accession>A0A640KRD0</accession>
<gene>
    <name evidence="2" type="ORF">LtaPh_3410700</name>
</gene>
<feature type="compositionally biased region" description="Low complexity" evidence="1">
    <location>
        <begin position="325"/>
        <end position="342"/>
    </location>
</feature>
<organism evidence="2 3">
    <name type="scientific">Leishmania tarentolae</name>
    <name type="common">Sauroleishmania tarentolae</name>
    <dbReference type="NCBI Taxonomy" id="5689"/>
    <lineage>
        <taxon>Eukaryota</taxon>
        <taxon>Discoba</taxon>
        <taxon>Euglenozoa</taxon>
        <taxon>Kinetoplastea</taxon>
        <taxon>Metakinetoplastina</taxon>
        <taxon>Trypanosomatida</taxon>
        <taxon>Trypanosomatidae</taxon>
        <taxon>Leishmaniinae</taxon>
        <taxon>Leishmania</taxon>
        <taxon>lizard Leishmania</taxon>
    </lineage>
</organism>
<feature type="compositionally biased region" description="Low complexity" evidence="1">
    <location>
        <begin position="285"/>
        <end position="306"/>
    </location>
</feature>
<feature type="region of interest" description="Disordered" evidence="1">
    <location>
        <begin position="687"/>
        <end position="709"/>
    </location>
</feature>
<evidence type="ECO:0000256" key="1">
    <source>
        <dbReference type="SAM" id="MobiDB-lite"/>
    </source>
</evidence>
<dbReference type="Proteomes" id="UP000419144">
    <property type="component" value="Unassembled WGS sequence"/>
</dbReference>
<reference evidence="2" key="1">
    <citation type="submission" date="2019-11" db="EMBL/GenBank/DDBJ databases">
        <title>Leishmania tarentolae CDS.</title>
        <authorList>
            <person name="Goto Y."/>
            <person name="Yamagishi J."/>
        </authorList>
    </citation>
    <scope>NUCLEOTIDE SEQUENCE [LARGE SCALE GENOMIC DNA]</scope>
    <source>
        <strain evidence="2">Parrot Tar II</strain>
    </source>
</reference>